<name>A0A9W4UST4_9PLEO</name>
<feature type="compositionally biased region" description="Pro residues" evidence="1">
    <location>
        <begin position="84"/>
        <end position="93"/>
    </location>
</feature>
<comment type="caution">
    <text evidence="2">The sequence shown here is derived from an EMBL/GenBank/DDBJ whole genome shotgun (WGS) entry which is preliminary data.</text>
</comment>
<feature type="region of interest" description="Disordered" evidence="1">
    <location>
        <begin position="37"/>
        <end position="93"/>
    </location>
</feature>
<dbReference type="EMBL" id="CAOQHR010000011">
    <property type="protein sequence ID" value="CAI6340829.1"/>
    <property type="molecule type" value="Genomic_DNA"/>
</dbReference>
<gene>
    <name evidence="2" type="ORF">PDIGIT_LOCUS14014</name>
</gene>
<accession>A0A9W4UST4</accession>
<reference evidence="2" key="1">
    <citation type="submission" date="2023-01" db="EMBL/GenBank/DDBJ databases">
        <authorList>
            <person name="Van Ghelder C."/>
            <person name="Rancurel C."/>
        </authorList>
    </citation>
    <scope>NUCLEOTIDE SEQUENCE</scope>
    <source>
        <strain evidence="2">CNCM I-4278</strain>
    </source>
</reference>
<evidence type="ECO:0000256" key="1">
    <source>
        <dbReference type="SAM" id="MobiDB-lite"/>
    </source>
</evidence>
<organism evidence="2 3">
    <name type="scientific">Periconia digitata</name>
    <dbReference type="NCBI Taxonomy" id="1303443"/>
    <lineage>
        <taxon>Eukaryota</taxon>
        <taxon>Fungi</taxon>
        <taxon>Dikarya</taxon>
        <taxon>Ascomycota</taxon>
        <taxon>Pezizomycotina</taxon>
        <taxon>Dothideomycetes</taxon>
        <taxon>Pleosporomycetidae</taxon>
        <taxon>Pleosporales</taxon>
        <taxon>Massarineae</taxon>
        <taxon>Periconiaceae</taxon>
        <taxon>Periconia</taxon>
    </lineage>
</organism>
<dbReference type="Proteomes" id="UP001152607">
    <property type="component" value="Unassembled WGS sequence"/>
</dbReference>
<evidence type="ECO:0000313" key="2">
    <source>
        <dbReference type="EMBL" id="CAI6340829.1"/>
    </source>
</evidence>
<protein>
    <submittedName>
        <fullName evidence="2">Uncharacterized protein</fullName>
    </submittedName>
</protein>
<sequence>MMTELFWRHRHPSGHHHHHIIRLVLFTLINTSPSTFTPIQQPKTKHPQVKLSAQQTTTSPHAPQQHPSIPPFLLNFTTRVSPSPTSPFPPHMP</sequence>
<evidence type="ECO:0000313" key="3">
    <source>
        <dbReference type="Proteomes" id="UP001152607"/>
    </source>
</evidence>
<proteinExistence type="predicted"/>
<dbReference type="AlphaFoldDB" id="A0A9W4UST4"/>
<keyword evidence="3" id="KW-1185">Reference proteome</keyword>
<feature type="compositionally biased region" description="Polar residues" evidence="1">
    <location>
        <begin position="51"/>
        <end position="67"/>
    </location>
</feature>